<organism evidence="1 2">
    <name type="scientific">Orbilia oligospora</name>
    <name type="common">Nematode-trapping fungus</name>
    <name type="synonym">Arthrobotrys oligospora</name>
    <dbReference type="NCBI Taxonomy" id="2813651"/>
    <lineage>
        <taxon>Eukaryota</taxon>
        <taxon>Fungi</taxon>
        <taxon>Dikarya</taxon>
        <taxon>Ascomycota</taxon>
        <taxon>Pezizomycotina</taxon>
        <taxon>Orbiliomycetes</taxon>
        <taxon>Orbiliales</taxon>
        <taxon>Orbiliaceae</taxon>
        <taxon>Orbilia</taxon>
    </lineage>
</organism>
<comment type="caution">
    <text evidence="1">The sequence shown here is derived from an EMBL/GenBank/DDBJ whole genome shotgun (WGS) entry which is preliminary data.</text>
</comment>
<name>A0A7C8JF13_ORBOL</name>
<dbReference type="AlphaFoldDB" id="A0A7C8JF13"/>
<evidence type="ECO:0000313" key="2">
    <source>
        <dbReference type="Proteomes" id="UP000475325"/>
    </source>
</evidence>
<proteinExistence type="predicted"/>
<dbReference type="EMBL" id="WIQW01000030">
    <property type="protein sequence ID" value="KAF3098906.1"/>
    <property type="molecule type" value="Genomic_DNA"/>
</dbReference>
<reference evidence="1 2" key="1">
    <citation type="submission" date="2019-06" db="EMBL/GenBank/DDBJ databases">
        <authorList>
            <person name="Palmer J.M."/>
        </authorList>
    </citation>
    <scope>NUCLEOTIDE SEQUENCE [LARGE SCALE GENOMIC DNA]</scope>
    <source>
        <strain evidence="1 2">TWF102</strain>
    </source>
</reference>
<gene>
    <name evidence="1" type="ORF">TWF102_005952</name>
</gene>
<evidence type="ECO:0000313" key="1">
    <source>
        <dbReference type="EMBL" id="KAF3098906.1"/>
    </source>
</evidence>
<dbReference type="Proteomes" id="UP000475325">
    <property type="component" value="Unassembled WGS sequence"/>
</dbReference>
<accession>A0A7C8JF13</accession>
<protein>
    <submittedName>
        <fullName evidence="1">Uncharacterized protein</fullName>
    </submittedName>
</protein>
<sequence length="63" mass="7106">MPTRPRTCTHHCEEPVAFFVFVSSWISRLYPNILDPLQEASVNTLAGVGKIPLSVLQIPQFPR</sequence>